<keyword evidence="3" id="KW-1185">Reference proteome</keyword>
<dbReference type="STRING" id="658187.LDG_6792"/>
<accession>G9ENG9</accession>
<dbReference type="SUPFAM" id="SSF53790">
    <property type="entry name" value="Tetrapyrrole methylase"/>
    <property type="match status" value="1"/>
</dbReference>
<protein>
    <recommendedName>
        <fullName evidence="1">Tetrapyrrole methylase domain-containing protein</fullName>
    </recommendedName>
</protein>
<dbReference type="InParanoid" id="G9ENG9"/>
<dbReference type="eggNOG" id="COG3956">
    <property type="taxonomic scope" value="Bacteria"/>
</dbReference>
<dbReference type="RefSeq" id="WP_006870721.1">
    <property type="nucleotide sequence ID" value="NZ_JH413817.1"/>
</dbReference>
<name>G9ENG9_9GAMM</name>
<dbReference type="InterPro" id="IPR035996">
    <property type="entry name" value="4pyrrol_Methylase_sf"/>
</dbReference>
<dbReference type="GO" id="GO:0008168">
    <property type="term" value="F:methyltransferase activity"/>
    <property type="evidence" value="ECO:0007669"/>
    <property type="project" value="InterPro"/>
</dbReference>
<evidence type="ECO:0000259" key="1">
    <source>
        <dbReference type="Pfam" id="PF00590"/>
    </source>
</evidence>
<proteinExistence type="predicted"/>
<dbReference type="EMBL" id="JH413817">
    <property type="protein sequence ID" value="EHL31330.1"/>
    <property type="molecule type" value="Genomic_DNA"/>
</dbReference>
<dbReference type="Proteomes" id="UP000002770">
    <property type="component" value="Unassembled WGS sequence"/>
</dbReference>
<dbReference type="AlphaFoldDB" id="G9ENG9"/>
<dbReference type="HOGENOM" id="CLU_094174_0_0_6"/>
<organism evidence="2 3">
    <name type="scientific">Legionella drancourtii LLAP12</name>
    <dbReference type="NCBI Taxonomy" id="658187"/>
    <lineage>
        <taxon>Bacteria</taxon>
        <taxon>Pseudomonadati</taxon>
        <taxon>Pseudomonadota</taxon>
        <taxon>Gammaproteobacteria</taxon>
        <taxon>Legionellales</taxon>
        <taxon>Legionellaceae</taxon>
        <taxon>Legionella</taxon>
    </lineage>
</organism>
<gene>
    <name evidence="2" type="ORF">LDG_6792</name>
</gene>
<sequence length="266" mass="30368">MHTLIVVGSGIKSIAHLTEETKVVIQKADKVLYLVNEENLKSWIQREAKEAESLEPIYFNFDKRADSYHQITTHIVNEYQKAKTLCVVLYGHPTVFAESALNAVKMIKADNGNALILPAVSSMDCLFSDLQIDPGEQGCFVMDATELLIYERQVDIYAHNIFWQISNLGMHDIKYSQKLDILCGYLLNYYPENTLVCIYEAAVLPLQKPRIEWIKLQELKQVEIKPISTLYIPPIAQKAISKKYLELLGMDIQNFKLSTESYTSSK</sequence>
<reference evidence="2 3" key="1">
    <citation type="journal article" date="2011" name="BMC Genomics">
        <title>Insight into cross-talk between intra-amoebal pathogens.</title>
        <authorList>
            <person name="Gimenez G."/>
            <person name="Bertelli C."/>
            <person name="Moliner C."/>
            <person name="Robert C."/>
            <person name="Raoult D."/>
            <person name="Fournier P.E."/>
            <person name="Greub G."/>
        </authorList>
    </citation>
    <scope>NUCLEOTIDE SEQUENCE [LARGE SCALE GENOMIC DNA]</scope>
    <source>
        <strain evidence="2 3">LLAP12</strain>
    </source>
</reference>
<dbReference type="InterPro" id="IPR000878">
    <property type="entry name" value="4pyrrol_Mease"/>
</dbReference>
<dbReference type="Gene3D" id="3.40.1010.10">
    <property type="entry name" value="Cobalt-precorrin-4 Transmethylase, Domain 1"/>
    <property type="match status" value="1"/>
</dbReference>
<dbReference type="CDD" id="cd19916">
    <property type="entry name" value="OphMA_like"/>
    <property type="match status" value="1"/>
</dbReference>
<dbReference type="InterPro" id="IPR014777">
    <property type="entry name" value="4pyrrole_Mease_sub1"/>
</dbReference>
<dbReference type="OrthoDB" id="1459304at2"/>
<evidence type="ECO:0000313" key="2">
    <source>
        <dbReference type="EMBL" id="EHL31330.1"/>
    </source>
</evidence>
<evidence type="ECO:0000313" key="3">
    <source>
        <dbReference type="Proteomes" id="UP000002770"/>
    </source>
</evidence>
<dbReference type="Pfam" id="PF00590">
    <property type="entry name" value="TP_methylase"/>
    <property type="match status" value="1"/>
</dbReference>
<feature type="domain" description="Tetrapyrrole methylase" evidence="1">
    <location>
        <begin position="3"/>
        <end position="140"/>
    </location>
</feature>